<protein>
    <recommendedName>
        <fullName evidence="10">Protein TonB</fullName>
    </recommendedName>
</protein>
<dbReference type="Pfam" id="PF03544">
    <property type="entry name" value="TonB_C"/>
    <property type="match status" value="1"/>
</dbReference>
<evidence type="ECO:0000256" key="4">
    <source>
        <dbReference type="ARBA" id="ARBA00022475"/>
    </source>
</evidence>
<reference evidence="13 14" key="1">
    <citation type="journal article" date="2015" name="Environ. Microbiol.">
        <title>Methane oxidation coupled to nitrate reduction under hypoxia by the Gammaproteobacterium Methylomonas denitrificans, sp. nov. type strain FJG1.</title>
        <authorList>
            <person name="Kits K.D."/>
            <person name="Klotz M.G."/>
            <person name="Stein L.Y."/>
        </authorList>
    </citation>
    <scope>NUCLEOTIDE SEQUENCE [LARGE SCALE GENOMIC DNA]</scope>
    <source>
        <strain evidence="13 14">FJG1</strain>
    </source>
</reference>
<evidence type="ECO:0000256" key="1">
    <source>
        <dbReference type="ARBA" id="ARBA00004383"/>
    </source>
</evidence>
<accession>A0A140E495</accession>
<comment type="subcellular location">
    <subcellularLocation>
        <location evidence="1 10">Cell inner membrane</location>
        <topology evidence="1 10">Single-pass membrane protein</topology>
        <orientation evidence="1 10">Periplasmic side</orientation>
    </subcellularLocation>
</comment>
<dbReference type="PANTHER" id="PTHR33446">
    <property type="entry name" value="PROTEIN TONB-RELATED"/>
    <property type="match status" value="1"/>
</dbReference>
<feature type="compositionally biased region" description="Low complexity" evidence="11">
    <location>
        <begin position="119"/>
        <end position="131"/>
    </location>
</feature>
<keyword evidence="7 10" id="KW-0653">Protein transport</keyword>
<dbReference type="GO" id="GO:0030288">
    <property type="term" value="C:outer membrane-bounded periplasmic space"/>
    <property type="evidence" value="ECO:0007669"/>
    <property type="project" value="InterPro"/>
</dbReference>
<evidence type="ECO:0000256" key="3">
    <source>
        <dbReference type="ARBA" id="ARBA00022448"/>
    </source>
</evidence>
<feature type="region of interest" description="Disordered" evidence="11">
    <location>
        <begin position="81"/>
        <end position="165"/>
    </location>
</feature>
<dbReference type="GO" id="GO:0015031">
    <property type="term" value="P:protein transport"/>
    <property type="evidence" value="ECO:0007669"/>
    <property type="project" value="UniProtKB-UniRule"/>
</dbReference>
<dbReference type="EMBL" id="CP014476">
    <property type="protein sequence ID" value="AMK75219.1"/>
    <property type="molecule type" value="Genomic_DNA"/>
</dbReference>
<dbReference type="InterPro" id="IPR006260">
    <property type="entry name" value="TonB/TolA_C"/>
</dbReference>
<dbReference type="InterPro" id="IPR003538">
    <property type="entry name" value="TonB"/>
</dbReference>
<keyword evidence="8" id="KW-1133">Transmembrane helix</keyword>
<evidence type="ECO:0000313" key="14">
    <source>
        <dbReference type="Proteomes" id="UP000030512"/>
    </source>
</evidence>
<dbReference type="InterPro" id="IPR037682">
    <property type="entry name" value="TonB_C"/>
</dbReference>
<feature type="domain" description="TonB C-terminal" evidence="12">
    <location>
        <begin position="170"/>
        <end position="261"/>
    </location>
</feature>
<dbReference type="SUPFAM" id="SSF74653">
    <property type="entry name" value="TolA/TonB C-terminal domain"/>
    <property type="match status" value="1"/>
</dbReference>
<dbReference type="AlphaFoldDB" id="A0A140E495"/>
<evidence type="ECO:0000256" key="11">
    <source>
        <dbReference type="SAM" id="MobiDB-lite"/>
    </source>
</evidence>
<comment type="function">
    <text evidence="10">Interacts with outer membrane receptor proteins that carry out high-affinity binding and energy dependent uptake into the periplasmic space of specific substrates. It could act to transduce energy from the cytoplasmic membrane to specific energy-requiring processes in the outer membrane, resulting in the release into the periplasm of ligands bound by these outer membrane proteins.</text>
</comment>
<keyword evidence="4 10" id="KW-1003">Cell membrane</keyword>
<dbReference type="STRING" id="1538553.JT25_001745"/>
<dbReference type="GO" id="GO:0031992">
    <property type="term" value="F:energy transducer activity"/>
    <property type="evidence" value="ECO:0007669"/>
    <property type="project" value="InterPro"/>
</dbReference>
<evidence type="ECO:0000256" key="5">
    <source>
        <dbReference type="ARBA" id="ARBA00022519"/>
    </source>
</evidence>
<dbReference type="GO" id="GO:0055085">
    <property type="term" value="P:transmembrane transport"/>
    <property type="evidence" value="ECO:0007669"/>
    <property type="project" value="InterPro"/>
</dbReference>
<organism evidence="13 14">
    <name type="scientific">Methylomonas denitrificans</name>
    <dbReference type="NCBI Taxonomy" id="1538553"/>
    <lineage>
        <taxon>Bacteria</taxon>
        <taxon>Pseudomonadati</taxon>
        <taxon>Pseudomonadota</taxon>
        <taxon>Gammaproteobacteria</taxon>
        <taxon>Methylococcales</taxon>
        <taxon>Methylococcaceae</taxon>
        <taxon>Methylomonas</taxon>
    </lineage>
</organism>
<gene>
    <name evidence="13" type="ORF">JT25_001745</name>
</gene>
<keyword evidence="5 10" id="KW-0997">Cell inner membrane</keyword>
<comment type="similarity">
    <text evidence="2 10">Belongs to the TonB family.</text>
</comment>
<evidence type="ECO:0000259" key="12">
    <source>
        <dbReference type="PROSITE" id="PS52015"/>
    </source>
</evidence>
<evidence type="ECO:0000313" key="13">
    <source>
        <dbReference type="EMBL" id="AMK75219.1"/>
    </source>
</evidence>
<dbReference type="GO" id="GO:0098797">
    <property type="term" value="C:plasma membrane protein complex"/>
    <property type="evidence" value="ECO:0007669"/>
    <property type="project" value="TreeGrafter"/>
</dbReference>
<proteinExistence type="inferred from homology"/>
<keyword evidence="3 10" id="KW-0813">Transport</keyword>
<dbReference type="KEGG" id="mdn:JT25_001745"/>
<evidence type="ECO:0000256" key="7">
    <source>
        <dbReference type="ARBA" id="ARBA00022927"/>
    </source>
</evidence>
<sequence>MLPTASFRQLACLAPMRFVASEGPYKSISTIQKAEYNERGLGFLIALGLHLAWFGLMPNSEKPEPITPPQTIMVEWIGDAQTQQAPAKPPVQQPQQPVEKAASKPKTPPKPVKKPNLLSTAGSAPAAIAAPEPTPEPPRSEPAPTAVAAAPAPAPSSASASEAASAPMTLPNLNADYLNNPAPAYPSTSRQLGEQGKVLLRVLVNTDGAVEQVTLRKSSGYERLDQAAQETVQKWRFVPARRGEQVVSAWVVVPVSFSLEG</sequence>
<keyword evidence="14" id="KW-1185">Reference proteome</keyword>
<evidence type="ECO:0000256" key="6">
    <source>
        <dbReference type="ARBA" id="ARBA00022692"/>
    </source>
</evidence>
<keyword evidence="6" id="KW-0812">Transmembrane</keyword>
<feature type="compositionally biased region" description="Pro residues" evidence="11">
    <location>
        <begin position="132"/>
        <end position="141"/>
    </location>
</feature>
<evidence type="ECO:0000256" key="8">
    <source>
        <dbReference type="ARBA" id="ARBA00022989"/>
    </source>
</evidence>
<dbReference type="NCBIfam" id="TIGR01352">
    <property type="entry name" value="tonB_Cterm"/>
    <property type="match status" value="1"/>
</dbReference>
<dbReference type="InterPro" id="IPR051045">
    <property type="entry name" value="TonB-dependent_transducer"/>
</dbReference>
<dbReference type="PROSITE" id="PS52015">
    <property type="entry name" value="TONB_CTD"/>
    <property type="match status" value="1"/>
</dbReference>
<keyword evidence="9" id="KW-0472">Membrane</keyword>
<dbReference type="Gene3D" id="3.30.1150.10">
    <property type="match status" value="1"/>
</dbReference>
<dbReference type="GO" id="GO:0015891">
    <property type="term" value="P:siderophore transport"/>
    <property type="evidence" value="ECO:0007669"/>
    <property type="project" value="InterPro"/>
</dbReference>
<dbReference type="PANTHER" id="PTHR33446:SF2">
    <property type="entry name" value="PROTEIN TONB"/>
    <property type="match status" value="1"/>
</dbReference>
<dbReference type="PRINTS" id="PR01374">
    <property type="entry name" value="TONBPROTEIN"/>
</dbReference>
<evidence type="ECO:0000256" key="10">
    <source>
        <dbReference type="RuleBase" id="RU362123"/>
    </source>
</evidence>
<feature type="compositionally biased region" description="Low complexity" evidence="11">
    <location>
        <begin position="142"/>
        <end position="165"/>
    </location>
</feature>
<evidence type="ECO:0000256" key="2">
    <source>
        <dbReference type="ARBA" id="ARBA00006555"/>
    </source>
</evidence>
<evidence type="ECO:0000256" key="9">
    <source>
        <dbReference type="ARBA" id="ARBA00023136"/>
    </source>
</evidence>
<dbReference type="OrthoDB" id="9792439at2"/>
<dbReference type="Proteomes" id="UP000030512">
    <property type="component" value="Chromosome"/>
</dbReference>
<dbReference type="RefSeq" id="WP_036272175.1">
    <property type="nucleotide sequence ID" value="NZ_CP014476.1"/>
</dbReference>
<name>A0A140E495_9GAMM</name>
<keyword evidence="10" id="KW-0735">Signal-anchor</keyword>